<keyword evidence="4" id="KW-1185">Reference proteome</keyword>
<evidence type="ECO:0000256" key="1">
    <source>
        <dbReference type="SAM" id="MobiDB-lite"/>
    </source>
</evidence>
<reference evidence="4" key="1">
    <citation type="journal article" date="2019" name="Int. J. Syst. Evol. Microbiol.">
        <title>The Global Catalogue of Microorganisms (GCM) 10K type strain sequencing project: providing services to taxonomists for standard genome sequencing and annotation.</title>
        <authorList>
            <consortium name="The Broad Institute Genomics Platform"/>
            <consortium name="The Broad Institute Genome Sequencing Center for Infectious Disease"/>
            <person name="Wu L."/>
            <person name="Ma J."/>
        </authorList>
    </citation>
    <scope>NUCLEOTIDE SEQUENCE [LARGE SCALE GENOMIC DNA]</scope>
    <source>
        <strain evidence="4">KCTC 52368</strain>
    </source>
</reference>
<sequence>MMKITKAFDVQKLSCWLILLAFTILLAACSTEPASLANDEEATDEEVTDEQGNDNPVDENFNADINNDGELNILFIGSSRSIQSDVAAFSLNNVAEELNSILSQDATITAAVNVSYEDIYNTKALSTALGSGGNEFDYTYYTHSLFQYYHWPEGQAERISNLKGNGEKDWDYVIMASDPYIISKTPGFYSLGVNQIAATVIEGGAKALLVLPWPKDEAKTTTISSFEEFTYRTASGAKVDLEVVPAGLAWENLEGSLKDGDNVHPSPNGAYLTAASIYAQLYDKSASTSAYTFNDVIADEALTSTKNARTASHFSGEFNFTSPFKSCDIDKSLLRYNHTGTSSENGIMAGLNWVINKDDQTQLERDGAPLVDFNMGRANTNFEANKRYKIDASKFDFSFGFPMQDGSATGNTTMRYGIDKRGSQNENGTDLGVALYMVRQNELPTGRAIPIRALYAQMKELNIATSAYRDSWHMSRDLDKAAGAYMCTLLTGRCDLGMEPMDQSSGEWKTWRAHKLGYETAYTLMTLKGDVPECN</sequence>
<keyword evidence="2" id="KW-0732">Signal</keyword>
<feature type="compositionally biased region" description="Acidic residues" evidence="1">
    <location>
        <begin position="38"/>
        <end position="52"/>
    </location>
</feature>
<comment type="caution">
    <text evidence="3">The sequence shown here is derived from an EMBL/GenBank/DDBJ whole genome shotgun (WGS) entry which is preliminary data.</text>
</comment>
<feature type="signal peptide" evidence="2">
    <location>
        <begin position="1"/>
        <end position="27"/>
    </location>
</feature>
<feature type="region of interest" description="Disordered" evidence="1">
    <location>
        <begin position="36"/>
        <end position="62"/>
    </location>
</feature>
<protein>
    <recommendedName>
        <fullName evidence="5">SGNH hydrolase-type esterase domain-containing protein</fullName>
    </recommendedName>
</protein>
<dbReference type="EMBL" id="JBHULB010000078">
    <property type="protein sequence ID" value="MFD2588382.1"/>
    <property type="molecule type" value="Genomic_DNA"/>
</dbReference>
<evidence type="ECO:0008006" key="5">
    <source>
        <dbReference type="Google" id="ProtNLM"/>
    </source>
</evidence>
<evidence type="ECO:0000256" key="2">
    <source>
        <dbReference type="SAM" id="SignalP"/>
    </source>
</evidence>
<dbReference type="Gene3D" id="3.40.50.1110">
    <property type="entry name" value="SGNH hydrolase"/>
    <property type="match status" value="1"/>
</dbReference>
<dbReference type="Proteomes" id="UP001597526">
    <property type="component" value="Unassembled WGS sequence"/>
</dbReference>
<name>A0ABW5MYI9_9FLAO</name>
<evidence type="ECO:0000313" key="4">
    <source>
        <dbReference type="Proteomes" id="UP001597526"/>
    </source>
</evidence>
<dbReference type="PROSITE" id="PS51257">
    <property type="entry name" value="PROKAR_LIPOPROTEIN"/>
    <property type="match status" value="1"/>
</dbReference>
<feature type="chain" id="PRO_5046676508" description="SGNH hydrolase-type esterase domain-containing protein" evidence="2">
    <location>
        <begin position="28"/>
        <end position="535"/>
    </location>
</feature>
<dbReference type="InterPro" id="IPR036514">
    <property type="entry name" value="SGNH_hydro_sf"/>
</dbReference>
<gene>
    <name evidence="3" type="ORF">ACFSQJ_15705</name>
</gene>
<dbReference type="SUPFAM" id="SSF52266">
    <property type="entry name" value="SGNH hydrolase"/>
    <property type="match status" value="1"/>
</dbReference>
<accession>A0ABW5MYI9</accession>
<evidence type="ECO:0000313" key="3">
    <source>
        <dbReference type="EMBL" id="MFD2588382.1"/>
    </source>
</evidence>
<proteinExistence type="predicted"/>
<dbReference type="RefSeq" id="WP_377767912.1">
    <property type="nucleotide sequence ID" value="NZ_JBHULB010000078.1"/>
</dbReference>
<organism evidence="3 4">
    <name type="scientific">Croceitalea marina</name>
    <dbReference type="NCBI Taxonomy" id="1775166"/>
    <lineage>
        <taxon>Bacteria</taxon>
        <taxon>Pseudomonadati</taxon>
        <taxon>Bacteroidota</taxon>
        <taxon>Flavobacteriia</taxon>
        <taxon>Flavobacteriales</taxon>
        <taxon>Flavobacteriaceae</taxon>
        <taxon>Croceitalea</taxon>
    </lineage>
</organism>